<reference evidence="1" key="1">
    <citation type="submission" date="2018-06" db="EMBL/GenBank/DDBJ databases">
        <authorList>
            <person name="Zhirakovskaya E."/>
        </authorList>
    </citation>
    <scope>NUCLEOTIDE SEQUENCE</scope>
</reference>
<dbReference type="PROSITE" id="PS51257">
    <property type="entry name" value="PROKAR_LIPOPROTEIN"/>
    <property type="match status" value="1"/>
</dbReference>
<sequence length="160" mass="18016">MKSSISILALWVIIVSSCSPQKKLEVTAPFTLGEVYSEKWIVEDKPENGGYEVTISILSLDSKEAVLQNLYHKGQIANLTIELREIGTVALAEYAEIEPVEQDTVPVDLKNETELFPFQLTDTEAVLSYLHNEKVKYFKLNGIRQNPVKVYPSLEARNSD</sequence>
<protein>
    <recommendedName>
        <fullName evidence="2">Lipoprotein</fullName>
    </recommendedName>
</protein>
<organism evidence="1">
    <name type="scientific">hydrothermal vent metagenome</name>
    <dbReference type="NCBI Taxonomy" id="652676"/>
    <lineage>
        <taxon>unclassified sequences</taxon>
        <taxon>metagenomes</taxon>
        <taxon>ecological metagenomes</taxon>
    </lineage>
</organism>
<evidence type="ECO:0008006" key="2">
    <source>
        <dbReference type="Google" id="ProtNLM"/>
    </source>
</evidence>
<proteinExistence type="predicted"/>
<dbReference type="EMBL" id="UOEL01000078">
    <property type="protein sequence ID" value="VAW12037.1"/>
    <property type="molecule type" value="Genomic_DNA"/>
</dbReference>
<gene>
    <name evidence="1" type="ORF">MNBD_BACTEROID03-1536</name>
</gene>
<dbReference type="AlphaFoldDB" id="A0A3B0TFB7"/>
<accession>A0A3B0TFB7</accession>
<name>A0A3B0TFB7_9ZZZZ</name>
<evidence type="ECO:0000313" key="1">
    <source>
        <dbReference type="EMBL" id="VAW12037.1"/>
    </source>
</evidence>